<dbReference type="GO" id="GO:0015833">
    <property type="term" value="P:peptide transport"/>
    <property type="evidence" value="ECO:0007669"/>
    <property type="project" value="TreeGrafter"/>
</dbReference>
<dbReference type="InterPro" id="IPR000914">
    <property type="entry name" value="SBP_5_dom"/>
</dbReference>
<dbReference type="PROSITE" id="PS51318">
    <property type="entry name" value="TAT"/>
    <property type="match status" value="1"/>
</dbReference>
<dbReference type="Gene3D" id="3.40.190.10">
    <property type="entry name" value="Periplasmic binding protein-like II"/>
    <property type="match status" value="1"/>
</dbReference>
<dbReference type="GO" id="GO:1904680">
    <property type="term" value="F:peptide transmembrane transporter activity"/>
    <property type="evidence" value="ECO:0007669"/>
    <property type="project" value="TreeGrafter"/>
</dbReference>
<dbReference type="CDD" id="cd08509">
    <property type="entry name" value="PBP2_TmCBP_oligosaccharides_like"/>
    <property type="match status" value="1"/>
</dbReference>
<dbReference type="AlphaFoldDB" id="A0A6J4V5N6"/>
<dbReference type="SUPFAM" id="SSF53850">
    <property type="entry name" value="Periplasmic binding protein-like II"/>
    <property type="match status" value="1"/>
</dbReference>
<dbReference type="Pfam" id="PF00496">
    <property type="entry name" value="SBP_bac_5"/>
    <property type="match status" value="1"/>
</dbReference>
<evidence type="ECO:0000313" key="2">
    <source>
        <dbReference type="EMBL" id="CAA9567924.1"/>
    </source>
</evidence>
<name>A0A6J4V5N6_9BACT</name>
<dbReference type="PANTHER" id="PTHR30290:SF82">
    <property type="entry name" value="ABC-TYPE DIPEPTIDE_OLIGOPEPTIDE TRANSPORT SYSTEM, PERIPLASMIC COMPONENT"/>
    <property type="match status" value="1"/>
</dbReference>
<dbReference type="InterPro" id="IPR039424">
    <property type="entry name" value="SBP_5"/>
</dbReference>
<proteinExistence type="predicted"/>
<reference evidence="2" key="1">
    <citation type="submission" date="2020-02" db="EMBL/GenBank/DDBJ databases">
        <authorList>
            <person name="Meier V. D."/>
        </authorList>
    </citation>
    <scope>NUCLEOTIDE SEQUENCE</scope>
    <source>
        <strain evidence="2">AVDCRST_MAG33</strain>
    </source>
</reference>
<evidence type="ECO:0000259" key="1">
    <source>
        <dbReference type="Pfam" id="PF00496"/>
    </source>
</evidence>
<sequence>MGNDLRKGASDKVASMMAAEMDRRQVFLRGAALGAGASAFAATLGQTGYKASAQATIEGMVTVSEQQRQTWIRNFNFLIPGGTFLWPTDNGIYEPSMIASRITGEITPWLAESFEYTADNLSLSLKYRTGVMWSDGTPFTAGDVAFTFNLLKDNAGLSGAGGLRNVLGITSTVEAPDDTTVTFTFTEVYTPGLFDILAQNIVPEHIWSTIEDPVTFLNENPVGTGPFTEIPIFESNYWELRRNPNYWQADKIGIEGLRFPILGDNDTAQRMLIGGEIDWAGNFVPDVENIYVAEDPENHGYWFPSTGDTVHLHLNTEAPNTPFADVNVRKAISQAIDRTEIVNLAMYDYTTPADSTGLSGGYPDWKDPAHAAAPWVTMDIEAANAALDAAGLVLDGDVRTFNGQPMEFELLVVNGWSDWNQAVQIMADNFAEIGIQATVTPLEQTVWQTRVQTGDYTMSIGWSSGGVTPFNFYRGIMSSQTYNPVGTSSPENWARFVSPEADALLDQFAATSDLAEQQRISSELQRVYAEQAPAIPLFPGPQWYEYNSTRFEGWPNEENPYCVPSTYSGERLLLMTTIRTKAATTPTT</sequence>
<dbReference type="PANTHER" id="PTHR30290">
    <property type="entry name" value="PERIPLASMIC BINDING COMPONENT OF ABC TRANSPORTER"/>
    <property type="match status" value="1"/>
</dbReference>
<dbReference type="EMBL" id="CADCWK010000252">
    <property type="protein sequence ID" value="CAA9567924.1"/>
    <property type="molecule type" value="Genomic_DNA"/>
</dbReference>
<dbReference type="InterPro" id="IPR006311">
    <property type="entry name" value="TAT_signal"/>
</dbReference>
<feature type="domain" description="Solute-binding protein family 5" evidence="1">
    <location>
        <begin position="105"/>
        <end position="481"/>
    </location>
</feature>
<protein>
    <submittedName>
        <fullName evidence="2">Oligopeptide ABC transporter, periplasmic oligopeptide-binding protein OppA</fullName>
    </submittedName>
</protein>
<dbReference type="Gene3D" id="3.90.76.10">
    <property type="entry name" value="Dipeptide-binding Protein, Domain 1"/>
    <property type="match status" value="1"/>
</dbReference>
<dbReference type="Gene3D" id="3.10.105.10">
    <property type="entry name" value="Dipeptide-binding Protein, Domain 3"/>
    <property type="match status" value="1"/>
</dbReference>
<accession>A0A6J4V5N6</accession>
<organism evidence="2">
    <name type="scientific">uncultured Thermomicrobiales bacterium</name>
    <dbReference type="NCBI Taxonomy" id="1645740"/>
    <lineage>
        <taxon>Bacteria</taxon>
        <taxon>Pseudomonadati</taxon>
        <taxon>Thermomicrobiota</taxon>
        <taxon>Thermomicrobia</taxon>
        <taxon>Thermomicrobiales</taxon>
        <taxon>environmental samples</taxon>
    </lineage>
</organism>
<gene>
    <name evidence="2" type="ORF">AVDCRST_MAG33-2236</name>
</gene>